<dbReference type="OrthoDB" id="9807387at2"/>
<proteinExistence type="predicted"/>
<keyword evidence="4" id="KW-1185">Reference proteome</keyword>
<feature type="domain" description="Isochorismatase-like" evidence="2">
    <location>
        <begin position="16"/>
        <end position="178"/>
    </location>
</feature>
<dbReference type="RefSeq" id="WP_116302160.1">
    <property type="nucleotide sequence ID" value="NZ_NFZV01000008.1"/>
</dbReference>
<evidence type="ECO:0000259" key="2">
    <source>
        <dbReference type="Pfam" id="PF00857"/>
    </source>
</evidence>
<organism evidence="3 4">
    <name type="scientific">Alkalilimnicola ehrlichii</name>
    <dbReference type="NCBI Taxonomy" id="351052"/>
    <lineage>
        <taxon>Bacteria</taxon>
        <taxon>Pseudomonadati</taxon>
        <taxon>Pseudomonadota</taxon>
        <taxon>Gammaproteobacteria</taxon>
        <taxon>Chromatiales</taxon>
        <taxon>Ectothiorhodospiraceae</taxon>
        <taxon>Alkalilimnicola</taxon>
    </lineage>
</organism>
<comment type="caution">
    <text evidence="3">The sequence shown here is derived from an EMBL/GenBank/DDBJ whole genome shotgun (WGS) entry which is preliminary data.</text>
</comment>
<reference evidence="4" key="1">
    <citation type="submission" date="2017-05" db="EMBL/GenBank/DDBJ databases">
        <authorList>
            <person name="Sharma S."/>
            <person name="Sidhu C."/>
            <person name="Pinnaka A.K."/>
        </authorList>
    </citation>
    <scope>NUCLEOTIDE SEQUENCE [LARGE SCALE GENOMIC DNA]</scope>
    <source>
        <strain evidence="4">AK93</strain>
    </source>
</reference>
<dbReference type="GO" id="GO:0016787">
    <property type="term" value="F:hydrolase activity"/>
    <property type="evidence" value="ECO:0007669"/>
    <property type="project" value="UniProtKB-KW"/>
</dbReference>
<dbReference type="InterPro" id="IPR000868">
    <property type="entry name" value="Isochorismatase-like_dom"/>
</dbReference>
<dbReference type="Proteomes" id="UP000256763">
    <property type="component" value="Unassembled WGS sequence"/>
</dbReference>
<gene>
    <name evidence="3" type="ORF">CAL65_10330</name>
</gene>
<evidence type="ECO:0000256" key="1">
    <source>
        <dbReference type="ARBA" id="ARBA00022801"/>
    </source>
</evidence>
<sequence>MAKNDQQSFPDIAANAVLLVDVINDLEFEGGKAILEHALPMAERLAALKAKAREAAVPIIYLNDNFGQWRSDFRAVVEQNVNGDVRGQPIAQRLQPESEDYFVLKPKHSGFFGTTLETLLRFLQTRRLVIGGLTTDMCVHFTAMDAYLRDYKVHIPCDGSAASSPAIHEQAIRYMARQLKADTAPVSDVDFP</sequence>
<accession>A0A3E0WVQ4</accession>
<dbReference type="Gene3D" id="3.40.50.850">
    <property type="entry name" value="Isochorismatase-like"/>
    <property type="match status" value="1"/>
</dbReference>
<dbReference type="CDD" id="cd00431">
    <property type="entry name" value="cysteine_hydrolases"/>
    <property type="match status" value="1"/>
</dbReference>
<name>A0A3E0WVQ4_9GAMM</name>
<evidence type="ECO:0000313" key="4">
    <source>
        <dbReference type="Proteomes" id="UP000256763"/>
    </source>
</evidence>
<dbReference type="InterPro" id="IPR050272">
    <property type="entry name" value="Isochorismatase-like_hydrls"/>
</dbReference>
<dbReference type="Pfam" id="PF00857">
    <property type="entry name" value="Isochorismatase"/>
    <property type="match status" value="1"/>
</dbReference>
<dbReference type="EMBL" id="NFZW01000008">
    <property type="protein sequence ID" value="RFA36898.1"/>
    <property type="molecule type" value="Genomic_DNA"/>
</dbReference>
<dbReference type="SUPFAM" id="SSF52499">
    <property type="entry name" value="Isochorismatase-like hydrolases"/>
    <property type="match status" value="1"/>
</dbReference>
<dbReference type="PANTHER" id="PTHR43540">
    <property type="entry name" value="PEROXYUREIDOACRYLATE/UREIDOACRYLATE AMIDOHYDROLASE-RELATED"/>
    <property type="match status" value="1"/>
</dbReference>
<protein>
    <recommendedName>
        <fullName evidence="2">Isochorismatase-like domain-containing protein</fullName>
    </recommendedName>
</protein>
<dbReference type="AlphaFoldDB" id="A0A3E0WVQ4"/>
<dbReference type="InterPro" id="IPR036380">
    <property type="entry name" value="Isochorismatase-like_sf"/>
</dbReference>
<keyword evidence="1" id="KW-0378">Hydrolase</keyword>
<evidence type="ECO:0000313" key="3">
    <source>
        <dbReference type="EMBL" id="RFA36898.1"/>
    </source>
</evidence>
<dbReference type="PANTHER" id="PTHR43540:SF6">
    <property type="entry name" value="ISOCHORISMATASE-LIKE DOMAIN-CONTAINING PROTEIN"/>
    <property type="match status" value="1"/>
</dbReference>